<dbReference type="PROSITE" id="PS50195">
    <property type="entry name" value="PX"/>
    <property type="match status" value="1"/>
</dbReference>
<dbReference type="Gene3D" id="3.30.40.10">
    <property type="entry name" value="Zinc/RING finger domain, C3HC4 (zinc finger)"/>
    <property type="match status" value="1"/>
</dbReference>
<dbReference type="CDD" id="cd06892">
    <property type="entry name" value="PX_SNX5_like"/>
    <property type="match status" value="1"/>
</dbReference>
<comment type="similarity">
    <text evidence="1">Belongs to the sorting nexin family.</text>
</comment>
<keyword evidence="4" id="KW-0862">Zinc</keyword>
<keyword evidence="2" id="KW-0813">Transport</keyword>
<dbReference type="InterPro" id="IPR001683">
    <property type="entry name" value="PX_dom"/>
</dbReference>
<organism evidence="11 12">
    <name type="scientific">Aquatica leii</name>
    <dbReference type="NCBI Taxonomy" id="1421715"/>
    <lineage>
        <taxon>Eukaryota</taxon>
        <taxon>Metazoa</taxon>
        <taxon>Ecdysozoa</taxon>
        <taxon>Arthropoda</taxon>
        <taxon>Hexapoda</taxon>
        <taxon>Insecta</taxon>
        <taxon>Pterygota</taxon>
        <taxon>Neoptera</taxon>
        <taxon>Endopterygota</taxon>
        <taxon>Coleoptera</taxon>
        <taxon>Polyphaga</taxon>
        <taxon>Elateriformia</taxon>
        <taxon>Elateroidea</taxon>
        <taxon>Lampyridae</taxon>
        <taxon>Luciolinae</taxon>
        <taxon>Aquatica</taxon>
    </lineage>
</organism>
<evidence type="ECO:0000259" key="10">
    <source>
        <dbReference type="PROSITE" id="PS50195"/>
    </source>
</evidence>
<evidence type="ECO:0000256" key="3">
    <source>
        <dbReference type="ARBA" id="ARBA00022771"/>
    </source>
</evidence>
<dbReference type="SUPFAM" id="SSF57850">
    <property type="entry name" value="RING/U-box"/>
    <property type="match status" value="1"/>
</dbReference>
<dbReference type="PANTHER" id="PTHR45850:SF1">
    <property type="entry name" value="SORTING NEXIN 6, ISOFORM B"/>
    <property type="match status" value="1"/>
</dbReference>
<dbReference type="Pfam" id="PF13639">
    <property type="entry name" value="zf-RING_2"/>
    <property type="match status" value="1"/>
</dbReference>
<dbReference type="CDD" id="cd16454">
    <property type="entry name" value="RING-H2_PA-TM-RING"/>
    <property type="match status" value="1"/>
</dbReference>
<feature type="region of interest" description="Disordered" evidence="7">
    <location>
        <begin position="551"/>
        <end position="578"/>
    </location>
</feature>
<evidence type="ECO:0000313" key="12">
    <source>
        <dbReference type="Proteomes" id="UP001353858"/>
    </source>
</evidence>
<dbReference type="GO" id="GO:0005768">
    <property type="term" value="C:endosome"/>
    <property type="evidence" value="ECO:0007669"/>
    <property type="project" value="UniProtKB-ARBA"/>
</dbReference>
<dbReference type="SUPFAM" id="SSF64268">
    <property type="entry name" value="PX domain"/>
    <property type="match status" value="1"/>
</dbReference>
<dbReference type="InterPro" id="IPR027267">
    <property type="entry name" value="AH/BAR_dom_sf"/>
</dbReference>
<keyword evidence="5" id="KW-0653">Protein transport</keyword>
<dbReference type="InterPro" id="IPR013083">
    <property type="entry name" value="Znf_RING/FYVE/PHD"/>
</dbReference>
<evidence type="ECO:0000256" key="6">
    <source>
        <dbReference type="PROSITE-ProRule" id="PRU00175"/>
    </source>
</evidence>
<feature type="transmembrane region" description="Helical" evidence="8">
    <location>
        <begin position="527"/>
        <end position="548"/>
    </location>
</feature>
<dbReference type="SUPFAM" id="SSF103657">
    <property type="entry name" value="BAR/IMD domain-like"/>
    <property type="match status" value="1"/>
</dbReference>
<dbReference type="Gene3D" id="3.30.1520.10">
    <property type="entry name" value="Phox-like domain"/>
    <property type="match status" value="1"/>
</dbReference>
<protein>
    <submittedName>
        <fullName evidence="11">Uncharacterized protein</fullName>
    </submittedName>
</protein>
<reference evidence="12" key="1">
    <citation type="submission" date="2023-01" db="EMBL/GenBank/DDBJ databases">
        <title>Key to firefly adult light organ development and bioluminescence: homeobox transcription factors regulate luciferase expression and transportation to peroxisome.</title>
        <authorList>
            <person name="Fu X."/>
        </authorList>
    </citation>
    <scope>NUCLEOTIDE SEQUENCE [LARGE SCALE GENOMIC DNA]</scope>
</reference>
<feature type="domain" description="PX" evidence="10">
    <location>
        <begin position="14"/>
        <end position="161"/>
    </location>
</feature>
<dbReference type="SMART" id="SM00184">
    <property type="entry name" value="RING"/>
    <property type="match status" value="1"/>
</dbReference>
<dbReference type="GO" id="GO:0090389">
    <property type="term" value="P:phagosome-lysosome fusion involved in apoptotic cell clearance"/>
    <property type="evidence" value="ECO:0007669"/>
    <property type="project" value="TreeGrafter"/>
</dbReference>
<evidence type="ECO:0000256" key="1">
    <source>
        <dbReference type="ARBA" id="ARBA00010883"/>
    </source>
</evidence>
<keyword evidence="12" id="KW-1185">Reference proteome</keyword>
<feature type="compositionally biased region" description="Basic residues" evidence="7">
    <location>
        <begin position="562"/>
        <end position="578"/>
    </location>
</feature>
<accession>A0AAN7Q5Q7</accession>
<dbReference type="AlphaFoldDB" id="A0AAN7Q5Q7"/>
<dbReference type="InterPro" id="IPR015404">
    <property type="entry name" value="Vps5_C"/>
</dbReference>
<feature type="region of interest" description="Disordered" evidence="7">
    <location>
        <begin position="426"/>
        <end position="453"/>
    </location>
</feature>
<keyword evidence="3 6" id="KW-0863">Zinc-finger</keyword>
<evidence type="ECO:0000256" key="8">
    <source>
        <dbReference type="SAM" id="Phobius"/>
    </source>
</evidence>
<dbReference type="Pfam" id="PF09325">
    <property type="entry name" value="Vps5"/>
    <property type="match status" value="1"/>
</dbReference>
<evidence type="ECO:0000259" key="9">
    <source>
        <dbReference type="PROSITE" id="PS50089"/>
    </source>
</evidence>
<dbReference type="FunFam" id="1.20.1270.60:FF:000008">
    <property type="entry name" value="Sorting nexin"/>
    <property type="match status" value="1"/>
</dbReference>
<keyword evidence="8" id="KW-0812">Transmembrane</keyword>
<dbReference type="Pfam" id="PF00787">
    <property type="entry name" value="PX"/>
    <property type="match status" value="1"/>
</dbReference>
<gene>
    <name evidence="11" type="ORF">RN001_006661</name>
</gene>
<dbReference type="PANTHER" id="PTHR45850">
    <property type="entry name" value="SORTING NEXIN FAMILY MEMBER"/>
    <property type="match status" value="1"/>
</dbReference>
<evidence type="ECO:0000256" key="7">
    <source>
        <dbReference type="SAM" id="MobiDB-lite"/>
    </source>
</evidence>
<dbReference type="PROSITE" id="PS50089">
    <property type="entry name" value="ZF_RING_2"/>
    <property type="match status" value="1"/>
</dbReference>
<dbReference type="EMBL" id="JARPUR010000002">
    <property type="protein sequence ID" value="KAK4883342.1"/>
    <property type="molecule type" value="Genomic_DNA"/>
</dbReference>
<dbReference type="Proteomes" id="UP001353858">
    <property type="component" value="Unassembled WGS sequence"/>
</dbReference>
<keyword evidence="8" id="KW-0472">Membrane</keyword>
<evidence type="ECO:0000256" key="2">
    <source>
        <dbReference type="ARBA" id="ARBA00022448"/>
    </source>
</evidence>
<dbReference type="GO" id="GO:0008270">
    <property type="term" value="F:zinc ion binding"/>
    <property type="evidence" value="ECO:0007669"/>
    <property type="project" value="UniProtKB-KW"/>
</dbReference>
<sequence>MTERGTQEEGNNVPLTDNSLIVDISDALSEKDKVKFTVHTRTTLKAFQKSECLVVRQHEEFIWLHDRYEENPIYAGYIIPPPPPRPNFDASREKLQRLGEGEGTMTKEEFNKMKQELEAEYLATFKKTVAMHEVFLTRLASHSVFRDDNHLHVFLEFDQDLCARPKGRLQQLGGIVKSLGSTTDQYYLGATVRDVNDFFEQQMNSISEYHGHLKEATTRTDKTTEKHKEVADSYIKISGGLLQLANVDSGPLNKFLSKVSDYFERARKIESRVATDQDLKLADTLRYYMRDSQAAKALLVRRLRCLANYEGANRALEKARHKNKDIHAAEAAQTAACEQFESISAQAKEELLDFKTRRLHAFRKSLIELAELEIKHARTQQELIQSKMPQNSNDSKSSGNAGIYVATAVVTALAAGVGYLIGKNSETPHTSNSHIHRRQVRTNQNVLPSVNTRSNQNYVDSASECDICLEDFNPIKTLPCNHKFHDNCISTWLTRENKERVCPKCRTPWEESKMPQNSNDSKSSGNAGIYVATAVATALAAAGVGYLIGRNSETPQTSNNAHNHRRRARKNKKKTPVN</sequence>
<comment type="caution">
    <text evidence="11">The sequence shown here is derived from an EMBL/GenBank/DDBJ whole genome shotgun (WGS) entry which is preliminary data.</text>
</comment>
<evidence type="ECO:0000313" key="11">
    <source>
        <dbReference type="EMBL" id="KAK4883342.1"/>
    </source>
</evidence>
<dbReference type="InterPro" id="IPR036871">
    <property type="entry name" value="PX_dom_sf"/>
</dbReference>
<dbReference type="GO" id="GO:0035091">
    <property type="term" value="F:phosphatidylinositol binding"/>
    <property type="evidence" value="ECO:0007669"/>
    <property type="project" value="InterPro"/>
</dbReference>
<dbReference type="GO" id="GO:0015031">
    <property type="term" value="P:protein transport"/>
    <property type="evidence" value="ECO:0007669"/>
    <property type="project" value="UniProtKB-KW"/>
</dbReference>
<dbReference type="CDD" id="cd07621">
    <property type="entry name" value="BAR_SNX5_6"/>
    <property type="match status" value="1"/>
</dbReference>
<evidence type="ECO:0000256" key="5">
    <source>
        <dbReference type="ARBA" id="ARBA00022927"/>
    </source>
</evidence>
<name>A0AAN7Q5Q7_9COLE</name>
<keyword evidence="8" id="KW-1133">Transmembrane helix</keyword>
<keyword evidence="3 6" id="KW-0479">Metal-binding</keyword>
<feature type="compositionally biased region" description="Polar residues" evidence="7">
    <location>
        <begin position="441"/>
        <end position="453"/>
    </location>
</feature>
<dbReference type="FunFam" id="3.30.1520.10:FF:000001">
    <property type="entry name" value="Sorting nexin"/>
    <property type="match status" value="1"/>
</dbReference>
<feature type="domain" description="RING-type" evidence="9">
    <location>
        <begin position="465"/>
        <end position="506"/>
    </location>
</feature>
<feature type="transmembrane region" description="Helical" evidence="8">
    <location>
        <begin position="401"/>
        <end position="421"/>
    </location>
</feature>
<dbReference type="Gene3D" id="1.20.1270.60">
    <property type="entry name" value="Arfaptin homology (AH) domain/BAR domain"/>
    <property type="match status" value="1"/>
</dbReference>
<dbReference type="InterPro" id="IPR001841">
    <property type="entry name" value="Znf_RING"/>
</dbReference>
<evidence type="ECO:0000256" key="4">
    <source>
        <dbReference type="ARBA" id="ARBA00022833"/>
    </source>
</evidence>
<proteinExistence type="inferred from homology"/>